<comment type="caution">
    <text evidence="2">The sequence shown here is derived from an EMBL/GenBank/DDBJ whole genome shotgun (WGS) entry which is preliminary data.</text>
</comment>
<dbReference type="Pfam" id="PF13643">
    <property type="entry name" value="DUF4145"/>
    <property type="match status" value="1"/>
</dbReference>
<protein>
    <submittedName>
        <fullName evidence="2">DUF4145 domain-containing protein</fullName>
    </submittedName>
</protein>
<reference evidence="3" key="1">
    <citation type="journal article" date="2019" name="Int. J. Syst. Evol. Microbiol.">
        <title>The Global Catalogue of Microorganisms (GCM) 10K type strain sequencing project: providing services to taxonomists for standard genome sequencing and annotation.</title>
        <authorList>
            <consortium name="The Broad Institute Genomics Platform"/>
            <consortium name="The Broad Institute Genome Sequencing Center for Infectious Disease"/>
            <person name="Wu L."/>
            <person name="Ma J."/>
        </authorList>
    </citation>
    <scope>NUCLEOTIDE SEQUENCE [LARGE SCALE GENOMIC DNA]</scope>
    <source>
        <strain evidence="3">CGMCC 1.12477</strain>
    </source>
</reference>
<dbReference type="InterPro" id="IPR025285">
    <property type="entry name" value="DUF4145"/>
</dbReference>
<proteinExistence type="predicted"/>
<accession>A0ABW4TP42</accession>
<dbReference type="RefSeq" id="WP_343920944.1">
    <property type="nucleotide sequence ID" value="NZ_BAAAJT010000002.1"/>
</dbReference>
<keyword evidence="3" id="KW-1185">Reference proteome</keyword>
<evidence type="ECO:0000259" key="1">
    <source>
        <dbReference type="Pfam" id="PF13643"/>
    </source>
</evidence>
<gene>
    <name evidence="2" type="ORF">ACFSDE_13075</name>
</gene>
<dbReference type="Proteomes" id="UP001597351">
    <property type="component" value="Unassembled WGS sequence"/>
</dbReference>
<feature type="domain" description="DUF4145" evidence="1">
    <location>
        <begin position="24"/>
        <end position="117"/>
    </location>
</feature>
<name>A0ABW4TP42_9ACTN</name>
<organism evidence="2 3">
    <name type="scientific">Nocardioides aestuarii</name>
    <dbReference type="NCBI Taxonomy" id="252231"/>
    <lineage>
        <taxon>Bacteria</taxon>
        <taxon>Bacillati</taxon>
        <taxon>Actinomycetota</taxon>
        <taxon>Actinomycetes</taxon>
        <taxon>Propionibacteriales</taxon>
        <taxon>Nocardioidaceae</taxon>
        <taxon>Nocardioides</taxon>
    </lineage>
</organism>
<evidence type="ECO:0000313" key="3">
    <source>
        <dbReference type="Proteomes" id="UP001597351"/>
    </source>
</evidence>
<dbReference type="EMBL" id="JBHUGD010000003">
    <property type="protein sequence ID" value="MFD1947725.1"/>
    <property type="molecule type" value="Genomic_DNA"/>
</dbReference>
<sequence length="140" mass="15239">MVPRRKPLREPLGLPTEDAAIWDEARTCLGVGASAAAVMLCRKLLSHIAVSNGLPAKDKNDRAPTFMAAVDHLEAEGIFTKRMRPWVDRIKDVGNEANHELQPVAAADALDVATFTEQLLVLAYELDALQAAPERAVESQ</sequence>
<evidence type="ECO:0000313" key="2">
    <source>
        <dbReference type="EMBL" id="MFD1947725.1"/>
    </source>
</evidence>